<dbReference type="HOGENOM" id="CLU_765904_0_0_1"/>
<dbReference type="EMBL" id="CP000586">
    <property type="protein sequence ID" value="ABO96480.1"/>
    <property type="molecule type" value="Genomic_DNA"/>
</dbReference>
<feature type="domain" description="Nucleotide-diphospho-sugar transferase" evidence="1">
    <location>
        <begin position="113"/>
        <end position="256"/>
    </location>
</feature>
<dbReference type="GeneID" id="5002169"/>
<dbReference type="InterPro" id="IPR052636">
    <property type="entry name" value="UDP-D-xylose:L-fucose_XylT"/>
</dbReference>
<keyword evidence="3" id="KW-1185">Reference proteome</keyword>
<accession>A4RYL9</accession>
<dbReference type="KEGG" id="olu:OSTLU_94472"/>
<evidence type="ECO:0000313" key="3">
    <source>
        <dbReference type="Proteomes" id="UP000001568"/>
    </source>
</evidence>
<organism evidence="2 3">
    <name type="scientific">Ostreococcus lucimarinus (strain CCE9901)</name>
    <dbReference type="NCBI Taxonomy" id="436017"/>
    <lineage>
        <taxon>Eukaryota</taxon>
        <taxon>Viridiplantae</taxon>
        <taxon>Chlorophyta</taxon>
        <taxon>Mamiellophyceae</taxon>
        <taxon>Mamiellales</taxon>
        <taxon>Bathycoccaceae</taxon>
        <taxon>Ostreococcus</taxon>
    </lineage>
</organism>
<dbReference type="GO" id="GO:0005794">
    <property type="term" value="C:Golgi apparatus"/>
    <property type="evidence" value="ECO:0007669"/>
    <property type="project" value="TreeGrafter"/>
</dbReference>
<dbReference type="Proteomes" id="UP000001568">
    <property type="component" value="Chromosome 6"/>
</dbReference>
<dbReference type="InterPro" id="IPR005069">
    <property type="entry name" value="Nucl-diP-sugar_transferase"/>
</dbReference>
<dbReference type="GO" id="GO:0016757">
    <property type="term" value="F:glycosyltransferase activity"/>
    <property type="evidence" value="ECO:0007669"/>
    <property type="project" value="TreeGrafter"/>
</dbReference>
<dbReference type="RefSeq" id="XP_001418187.1">
    <property type="nucleotide sequence ID" value="XM_001418150.1"/>
</dbReference>
<evidence type="ECO:0000259" key="1">
    <source>
        <dbReference type="Pfam" id="PF03407"/>
    </source>
</evidence>
<dbReference type="OrthoDB" id="46497at2759"/>
<dbReference type="OMA" id="GFSICMG"/>
<protein>
    <recommendedName>
        <fullName evidence="1">Nucleotide-diphospho-sugar transferase domain-containing protein</fullName>
    </recommendedName>
</protein>
<dbReference type="Gramene" id="ABO96480">
    <property type="protein sequence ID" value="ABO96480"/>
    <property type="gene ID" value="OSTLU_94472"/>
</dbReference>
<dbReference type="PANTHER" id="PTHR47032:SF1">
    <property type="entry name" value="UDP-D-XYLOSE:L-FUCOSE ALPHA-1,3-D-XYLOSYLTRANSFERASE-RELATED"/>
    <property type="match status" value="1"/>
</dbReference>
<evidence type="ECO:0000313" key="2">
    <source>
        <dbReference type="EMBL" id="ABO96480.1"/>
    </source>
</evidence>
<dbReference type="eggNOG" id="ENOG502S87T">
    <property type="taxonomic scope" value="Eukaryota"/>
</dbReference>
<name>A4RYL9_OSTLU</name>
<sequence>MSADVERIGLVRGERVRRTDAENHGWRATKLALGAIAVLAAVCVGVGGRRGRAIGAAFGGLARLGVGADSADSAESWTHEDWRVVSFVDAEYEDIGKRWYHRLSNLGYKTHYLVALDDEVYDKLEKAKLRVLRAPGFTLEKGGDLSDFWRFRLTYLADEIKRGHNVLLSDVDVIFAHHYDPVVIFNKAGDEEVDIYHSLGAGWPHSAKKQWGFSICMGFSAFRATRATEQILEAAVKVCDHEAHCDDQVVMNELYMKYLQMSWTTNLAHGERKGISRNTMIPLVVKTLSNLVPRIDLKDMTPIKPSSKNVQCFGHTHHVDGGHWAVAPIIEKDGRAKVDVWDQLHDECFPATISALGAQWTH</sequence>
<proteinExistence type="predicted"/>
<dbReference type="Pfam" id="PF03407">
    <property type="entry name" value="Nucleotid_trans"/>
    <property type="match status" value="1"/>
</dbReference>
<reference evidence="2 3" key="1">
    <citation type="journal article" date="2007" name="Proc. Natl. Acad. Sci. U.S.A.">
        <title>The tiny eukaryote Ostreococcus provides genomic insights into the paradox of plankton speciation.</title>
        <authorList>
            <person name="Palenik B."/>
            <person name="Grimwood J."/>
            <person name="Aerts A."/>
            <person name="Rouze P."/>
            <person name="Salamov A."/>
            <person name="Putnam N."/>
            <person name="Dupont C."/>
            <person name="Jorgensen R."/>
            <person name="Derelle E."/>
            <person name="Rombauts S."/>
            <person name="Zhou K."/>
            <person name="Otillar R."/>
            <person name="Merchant S.S."/>
            <person name="Podell S."/>
            <person name="Gaasterland T."/>
            <person name="Napoli C."/>
            <person name="Gendler K."/>
            <person name="Manuell A."/>
            <person name="Tai V."/>
            <person name="Vallon O."/>
            <person name="Piganeau G."/>
            <person name="Jancek S."/>
            <person name="Heijde M."/>
            <person name="Jabbari K."/>
            <person name="Bowler C."/>
            <person name="Lohr M."/>
            <person name="Robbens S."/>
            <person name="Werner G."/>
            <person name="Dubchak I."/>
            <person name="Pazour G.J."/>
            <person name="Ren Q."/>
            <person name="Paulsen I."/>
            <person name="Delwiche C."/>
            <person name="Schmutz J."/>
            <person name="Rokhsar D."/>
            <person name="Van de Peer Y."/>
            <person name="Moreau H."/>
            <person name="Grigoriev I.V."/>
        </authorList>
    </citation>
    <scope>NUCLEOTIDE SEQUENCE [LARGE SCALE GENOMIC DNA]</scope>
    <source>
        <strain evidence="2 3">CCE9901</strain>
    </source>
</reference>
<gene>
    <name evidence="2" type="ORF">OSTLU_94472</name>
</gene>
<dbReference type="AlphaFoldDB" id="A4RYL9"/>
<dbReference type="PANTHER" id="PTHR47032">
    <property type="entry name" value="UDP-D-XYLOSE:L-FUCOSE ALPHA-1,3-D-XYLOSYLTRANSFERASE-RELATED"/>
    <property type="match status" value="1"/>
</dbReference>